<dbReference type="InterPro" id="IPR043428">
    <property type="entry name" value="LivM-like"/>
</dbReference>
<protein>
    <submittedName>
        <fullName evidence="8">Branched-chain amino acid ABC transporter permease</fullName>
    </submittedName>
</protein>
<dbReference type="Pfam" id="PF02653">
    <property type="entry name" value="BPD_transp_2"/>
    <property type="match status" value="1"/>
</dbReference>
<feature type="transmembrane region" description="Helical" evidence="7">
    <location>
        <begin position="5"/>
        <end position="24"/>
    </location>
</feature>
<feature type="transmembrane region" description="Helical" evidence="7">
    <location>
        <begin position="145"/>
        <end position="168"/>
    </location>
</feature>
<name>A0A6B1D2M4_9CHLR</name>
<comment type="subcellular location">
    <subcellularLocation>
        <location evidence="1">Cell membrane</location>
        <topology evidence="1">Multi-pass membrane protein</topology>
    </subcellularLocation>
</comment>
<dbReference type="PANTHER" id="PTHR30482:SF10">
    <property type="entry name" value="HIGH-AFFINITY BRANCHED-CHAIN AMINO ACID TRANSPORT PROTEIN BRAE"/>
    <property type="match status" value="1"/>
</dbReference>
<evidence type="ECO:0000256" key="1">
    <source>
        <dbReference type="ARBA" id="ARBA00004651"/>
    </source>
</evidence>
<dbReference type="InterPro" id="IPR037294">
    <property type="entry name" value="ABC_BtuC-like"/>
</dbReference>
<dbReference type="EMBL" id="VXMH01000011">
    <property type="protein sequence ID" value="MYC93663.1"/>
    <property type="molecule type" value="Genomic_DNA"/>
</dbReference>
<feature type="transmembrane region" description="Helical" evidence="7">
    <location>
        <begin position="225"/>
        <end position="249"/>
    </location>
</feature>
<keyword evidence="2" id="KW-1003">Cell membrane</keyword>
<feature type="transmembrane region" description="Helical" evidence="7">
    <location>
        <begin position="269"/>
        <end position="289"/>
    </location>
</feature>
<keyword evidence="5 7" id="KW-0472">Membrane</keyword>
<feature type="transmembrane region" description="Helical" evidence="7">
    <location>
        <begin position="39"/>
        <end position="60"/>
    </location>
</feature>
<dbReference type="CDD" id="cd06581">
    <property type="entry name" value="TM_PBP1_LivM_like"/>
    <property type="match status" value="1"/>
</dbReference>
<sequence>MKPTVLYRVAGAIAVVILFVIPLASSELGGLGPLVLSSYFMHLAITAFFYAILASSWSLLAGYAGQFSFGHMAFMAIGGYTSGLIGKFIRFTTAPSELCTDVPLIGNWWLVVLNIRRVGTIDESCLDMAKTETLPAGTLIVFPPVWASIAMGLVMGAVFGLLVGWLVLRLRSTYLALFTIGFSEILRASISAEIPITEGQSGLELVPLFPGGLLGFSSTSKIPPYYAMLLLFLVAMAMMTWLAGSRFGLFIRAIREDEEAAAALGVNIVRYKVLVFVITSTLAAAAGALQGHYIGIITPNTLIILQMSLVIAMAVIGGLENIYTASVGAIVITFVLELLRTNITIGPLHVDMTLWRLVFFGLLLMLTLRFQRNGLLYPILERISRGGVAAETVSIRAAPAEEEEESDEAYPPSGSGENATVEEEADGSHVETDR</sequence>
<evidence type="ECO:0000313" key="8">
    <source>
        <dbReference type="EMBL" id="MYC93663.1"/>
    </source>
</evidence>
<feature type="transmembrane region" description="Helical" evidence="7">
    <location>
        <begin position="353"/>
        <end position="370"/>
    </location>
</feature>
<feature type="region of interest" description="Disordered" evidence="6">
    <location>
        <begin position="397"/>
        <end position="434"/>
    </location>
</feature>
<evidence type="ECO:0000256" key="7">
    <source>
        <dbReference type="SAM" id="Phobius"/>
    </source>
</evidence>
<accession>A0A6B1D2M4</accession>
<organism evidence="8">
    <name type="scientific">Caldilineaceae bacterium SB0661_bin_32</name>
    <dbReference type="NCBI Taxonomy" id="2605255"/>
    <lineage>
        <taxon>Bacteria</taxon>
        <taxon>Bacillati</taxon>
        <taxon>Chloroflexota</taxon>
        <taxon>Caldilineae</taxon>
        <taxon>Caldilineales</taxon>
        <taxon>Caldilineaceae</taxon>
    </lineage>
</organism>
<evidence type="ECO:0000256" key="5">
    <source>
        <dbReference type="ARBA" id="ARBA00023136"/>
    </source>
</evidence>
<dbReference type="PANTHER" id="PTHR30482">
    <property type="entry name" value="HIGH-AFFINITY BRANCHED-CHAIN AMINO ACID TRANSPORT SYSTEM PERMEASE"/>
    <property type="match status" value="1"/>
</dbReference>
<gene>
    <name evidence="8" type="ORF">F4X14_01715</name>
</gene>
<comment type="caution">
    <text evidence="8">The sequence shown here is derived from an EMBL/GenBank/DDBJ whole genome shotgun (WGS) entry which is preliminary data.</text>
</comment>
<evidence type="ECO:0000256" key="6">
    <source>
        <dbReference type="SAM" id="MobiDB-lite"/>
    </source>
</evidence>
<keyword evidence="4 7" id="KW-1133">Transmembrane helix</keyword>
<dbReference type="GO" id="GO:0005886">
    <property type="term" value="C:plasma membrane"/>
    <property type="evidence" value="ECO:0007669"/>
    <property type="project" value="UniProtKB-SubCell"/>
</dbReference>
<evidence type="ECO:0000256" key="2">
    <source>
        <dbReference type="ARBA" id="ARBA00022475"/>
    </source>
</evidence>
<evidence type="ECO:0000256" key="3">
    <source>
        <dbReference type="ARBA" id="ARBA00022692"/>
    </source>
</evidence>
<keyword evidence="3 7" id="KW-0812">Transmembrane</keyword>
<dbReference type="SUPFAM" id="SSF81345">
    <property type="entry name" value="ABC transporter involved in vitamin B12 uptake, BtuC"/>
    <property type="match status" value="1"/>
</dbReference>
<proteinExistence type="predicted"/>
<dbReference type="InterPro" id="IPR001851">
    <property type="entry name" value="ABC_transp_permease"/>
</dbReference>
<evidence type="ECO:0000256" key="4">
    <source>
        <dbReference type="ARBA" id="ARBA00022989"/>
    </source>
</evidence>
<dbReference type="GO" id="GO:0015658">
    <property type="term" value="F:branched-chain amino acid transmembrane transporter activity"/>
    <property type="evidence" value="ECO:0007669"/>
    <property type="project" value="InterPro"/>
</dbReference>
<dbReference type="AlphaFoldDB" id="A0A6B1D2M4"/>
<feature type="transmembrane region" description="Helical" evidence="7">
    <location>
        <begin position="72"/>
        <end position="89"/>
    </location>
</feature>
<reference evidence="8" key="1">
    <citation type="submission" date="2019-09" db="EMBL/GenBank/DDBJ databases">
        <title>Characterisation of the sponge microbiome using genome-centric metagenomics.</title>
        <authorList>
            <person name="Engelberts J.P."/>
            <person name="Robbins S.J."/>
            <person name="De Goeij J.M."/>
            <person name="Aranda M."/>
            <person name="Bell S.C."/>
            <person name="Webster N.S."/>
        </authorList>
    </citation>
    <scope>NUCLEOTIDE SEQUENCE</scope>
    <source>
        <strain evidence="8">SB0661_bin_32</strain>
    </source>
</reference>